<feature type="transmembrane region" description="Helical" evidence="6">
    <location>
        <begin position="290"/>
        <end position="309"/>
    </location>
</feature>
<accession>A0A0A8H1E8</accession>
<reference evidence="7 8" key="1">
    <citation type="journal article" date="2014" name="Genome Biol. Evol.">
        <title>Comparative Genomics of the Campylobacter lari Group.</title>
        <authorList>
            <person name="Miller W.G."/>
            <person name="Yee E."/>
            <person name="Chapman M.H."/>
            <person name="Smith T.P."/>
            <person name="Bono J.L."/>
            <person name="Huynh S."/>
            <person name="Parker C.T."/>
            <person name="Vandamme P."/>
            <person name="Luong K."/>
            <person name="Korlach J."/>
        </authorList>
    </citation>
    <scope>NUCLEOTIDE SEQUENCE [LARGE SCALE GENOMIC DNA]</scope>
    <source>
        <strain evidence="7 8">NCTC 12927</strain>
    </source>
</reference>
<evidence type="ECO:0000256" key="2">
    <source>
        <dbReference type="ARBA" id="ARBA00022475"/>
    </source>
</evidence>
<keyword evidence="2" id="KW-1003">Cell membrane</keyword>
<dbReference type="GO" id="GO:0043190">
    <property type="term" value="C:ATP-binding cassette (ABC) transporter complex"/>
    <property type="evidence" value="ECO:0007669"/>
    <property type="project" value="TreeGrafter"/>
</dbReference>
<dbReference type="PANTHER" id="PTHR33529:SF7">
    <property type="entry name" value="LIPOPOLYSACCHARIDE EXPORT SYSTEM PERMEASE PROTEIN LPTF"/>
    <property type="match status" value="1"/>
</dbReference>
<evidence type="ECO:0000256" key="5">
    <source>
        <dbReference type="ARBA" id="ARBA00023136"/>
    </source>
</evidence>
<dbReference type="InterPro" id="IPR005495">
    <property type="entry name" value="LptG/LptF_permease"/>
</dbReference>
<keyword evidence="5 6" id="KW-0472">Membrane</keyword>
<feature type="transmembrane region" description="Helical" evidence="6">
    <location>
        <begin position="260"/>
        <end position="283"/>
    </location>
</feature>
<dbReference type="EMBL" id="CP007770">
    <property type="protein sequence ID" value="AJC87906.1"/>
    <property type="molecule type" value="Genomic_DNA"/>
</dbReference>
<dbReference type="Pfam" id="PF03739">
    <property type="entry name" value="LptF_LptG"/>
    <property type="match status" value="1"/>
</dbReference>
<protein>
    <submittedName>
        <fullName evidence="7">Putative lipooligosaccharide transport system, permease component (LptF family)</fullName>
    </submittedName>
</protein>
<dbReference type="STRING" id="1031564.CINS_0943"/>
<evidence type="ECO:0000256" key="1">
    <source>
        <dbReference type="ARBA" id="ARBA00004651"/>
    </source>
</evidence>
<proteinExistence type="predicted"/>
<sequence length="341" mass="40009">MKLVYKYLLNQFLNTMLSLFFTLFVIVSIIFFIQLANITSYVEITIVELFQLYIYLLPKTLAFTLPISFFIALTLSFYRLSRENESIVLFTLGISPKIIAIFFMKIAGIISAFMLVVVLIFIPISFELFDNFIDYKKISTKINIKTGEFGQKYGDWLIFVDEKNADNIYKNIIMYHPKKKPDDKEQIILAKEGKLENQEGYVSFKLDEGKAYEIKNDNWHISSFKNLLIKNKIYSKELSVKNFYDYWSDLNTRKEKAKEFVIYTLIALFPLASTLFALSFGIVTYRYEKGFAYLGIFSVIFVYFSLLISFYRPPLIVVGIIFVSFLIVSIIYFRKKILSRY</sequence>
<dbReference type="GO" id="GO:0015920">
    <property type="term" value="P:lipopolysaccharide transport"/>
    <property type="evidence" value="ECO:0007669"/>
    <property type="project" value="TreeGrafter"/>
</dbReference>
<dbReference type="AlphaFoldDB" id="A0A0A8H1E8"/>
<keyword evidence="4 6" id="KW-1133">Transmembrane helix</keyword>
<dbReference type="HOGENOM" id="CLU_070513_0_0_7"/>
<dbReference type="KEGG" id="cis:CINS_0943"/>
<keyword evidence="3 6" id="KW-0812">Transmembrane</keyword>
<evidence type="ECO:0000313" key="7">
    <source>
        <dbReference type="EMBL" id="AJC87906.1"/>
    </source>
</evidence>
<dbReference type="Proteomes" id="UP000031163">
    <property type="component" value="Chromosome"/>
</dbReference>
<feature type="transmembrane region" description="Helical" evidence="6">
    <location>
        <begin position="98"/>
        <end position="122"/>
    </location>
</feature>
<name>A0A0A8H1E8_9BACT</name>
<organism evidence="7 8">
    <name type="scientific">Campylobacter insulaenigrae NCTC 12927</name>
    <dbReference type="NCBI Taxonomy" id="1031564"/>
    <lineage>
        <taxon>Bacteria</taxon>
        <taxon>Pseudomonadati</taxon>
        <taxon>Campylobacterota</taxon>
        <taxon>Epsilonproteobacteria</taxon>
        <taxon>Campylobacterales</taxon>
        <taxon>Campylobacteraceae</taxon>
        <taxon>Campylobacter</taxon>
    </lineage>
</organism>
<dbReference type="PANTHER" id="PTHR33529">
    <property type="entry name" value="SLR0882 PROTEIN-RELATED"/>
    <property type="match status" value="1"/>
</dbReference>
<dbReference type="RefSeq" id="WP_039650290.1">
    <property type="nucleotide sequence ID" value="NZ_CP007770.1"/>
</dbReference>
<dbReference type="GeneID" id="74431735"/>
<comment type="subcellular location">
    <subcellularLocation>
        <location evidence="1">Cell membrane</location>
        <topology evidence="1">Multi-pass membrane protein</topology>
    </subcellularLocation>
</comment>
<feature type="transmembrane region" description="Helical" evidence="6">
    <location>
        <begin position="53"/>
        <end position="78"/>
    </location>
</feature>
<feature type="transmembrane region" description="Helical" evidence="6">
    <location>
        <begin position="12"/>
        <end position="33"/>
    </location>
</feature>
<feature type="transmembrane region" description="Helical" evidence="6">
    <location>
        <begin position="315"/>
        <end position="333"/>
    </location>
</feature>
<evidence type="ECO:0000313" key="8">
    <source>
        <dbReference type="Proteomes" id="UP000031163"/>
    </source>
</evidence>
<evidence type="ECO:0000256" key="3">
    <source>
        <dbReference type="ARBA" id="ARBA00022692"/>
    </source>
</evidence>
<gene>
    <name evidence="7" type="ORF">CINS_0943</name>
</gene>
<evidence type="ECO:0000256" key="6">
    <source>
        <dbReference type="SAM" id="Phobius"/>
    </source>
</evidence>
<evidence type="ECO:0000256" key="4">
    <source>
        <dbReference type="ARBA" id="ARBA00022989"/>
    </source>
</evidence>